<accession>A0A1I2IAM4</accession>
<organism evidence="1 2">
    <name type="scientific">Nannocystis exedens</name>
    <dbReference type="NCBI Taxonomy" id="54"/>
    <lineage>
        <taxon>Bacteria</taxon>
        <taxon>Pseudomonadati</taxon>
        <taxon>Myxococcota</taxon>
        <taxon>Polyangia</taxon>
        <taxon>Nannocystales</taxon>
        <taxon>Nannocystaceae</taxon>
        <taxon>Nannocystis</taxon>
    </lineage>
</organism>
<reference evidence="2" key="1">
    <citation type="submission" date="2016-10" db="EMBL/GenBank/DDBJ databases">
        <authorList>
            <person name="Varghese N."/>
            <person name="Submissions S."/>
        </authorList>
    </citation>
    <scope>NUCLEOTIDE SEQUENCE [LARGE SCALE GENOMIC DNA]</scope>
    <source>
        <strain evidence="2">ATCC 25963</strain>
    </source>
</reference>
<evidence type="ECO:0000313" key="1">
    <source>
        <dbReference type="EMBL" id="SFF39382.1"/>
    </source>
</evidence>
<sequence>MLRRLVLALVVVLIPSCKESEERPAAWGEPCDDHQQIPERTCDRALECYDWDDMAAMGPTTVTAGVCVQTCEEPGDCNTLDSSRFVELCLYGECAVLCGADADCPADEFAFPMVCGLRGQLPDNYGYCVIHRETN</sequence>
<evidence type="ECO:0000313" key="2">
    <source>
        <dbReference type="Proteomes" id="UP000199400"/>
    </source>
</evidence>
<dbReference type="STRING" id="54.SAMN02745121_08572"/>
<dbReference type="AlphaFoldDB" id="A0A1I2IAM4"/>
<keyword evidence="2" id="KW-1185">Reference proteome</keyword>
<protein>
    <submittedName>
        <fullName evidence="1">Uncharacterized protein</fullName>
    </submittedName>
</protein>
<gene>
    <name evidence="1" type="ORF">SAMN02745121_08572</name>
</gene>
<dbReference type="EMBL" id="FOMX01000060">
    <property type="protein sequence ID" value="SFF39382.1"/>
    <property type="molecule type" value="Genomic_DNA"/>
</dbReference>
<name>A0A1I2IAM4_9BACT</name>
<proteinExistence type="predicted"/>
<dbReference type="Proteomes" id="UP000199400">
    <property type="component" value="Unassembled WGS sequence"/>
</dbReference>